<dbReference type="GO" id="GO:0005737">
    <property type="term" value="C:cytoplasm"/>
    <property type="evidence" value="ECO:0007669"/>
    <property type="project" value="TreeGrafter"/>
</dbReference>
<dbReference type="EMBL" id="BNCI01000001">
    <property type="protein sequence ID" value="GHF10751.1"/>
    <property type="molecule type" value="Genomic_DNA"/>
</dbReference>
<organism evidence="2 3">
    <name type="scientific">Kordiimonas sediminis</name>
    <dbReference type="NCBI Taxonomy" id="1735581"/>
    <lineage>
        <taxon>Bacteria</taxon>
        <taxon>Pseudomonadati</taxon>
        <taxon>Pseudomonadota</taxon>
        <taxon>Alphaproteobacteria</taxon>
        <taxon>Kordiimonadales</taxon>
        <taxon>Kordiimonadaceae</taxon>
        <taxon>Kordiimonas</taxon>
    </lineage>
</organism>
<dbReference type="AlphaFoldDB" id="A0A919AIS9"/>
<dbReference type="InterPro" id="IPR054416">
    <property type="entry name" value="GST_UstS-like_C"/>
</dbReference>
<protein>
    <submittedName>
        <fullName evidence="2">Glutathione S-transferase</fullName>
    </submittedName>
</protein>
<evidence type="ECO:0000259" key="1">
    <source>
        <dbReference type="PROSITE" id="PS50404"/>
    </source>
</evidence>
<dbReference type="SFLD" id="SFLDS00019">
    <property type="entry name" value="Glutathione_Transferase_(cytos"/>
    <property type="match status" value="1"/>
</dbReference>
<accession>A0A919AIS9</accession>
<dbReference type="Gene3D" id="1.20.1050.10">
    <property type="match status" value="1"/>
</dbReference>
<reference evidence="2" key="1">
    <citation type="journal article" date="2014" name="Int. J. Syst. Evol. Microbiol.">
        <title>Complete genome sequence of Corynebacterium casei LMG S-19264T (=DSM 44701T), isolated from a smear-ripened cheese.</title>
        <authorList>
            <consortium name="US DOE Joint Genome Institute (JGI-PGF)"/>
            <person name="Walter F."/>
            <person name="Albersmeier A."/>
            <person name="Kalinowski J."/>
            <person name="Ruckert C."/>
        </authorList>
    </citation>
    <scope>NUCLEOTIDE SEQUENCE</scope>
    <source>
        <strain evidence="2">KCTC 42590</strain>
    </source>
</reference>
<dbReference type="PANTHER" id="PTHR43968:SF6">
    <property type="entry name" value="GLUTATHIONE S-TRANSFERASE OMEGA"/>
    <property type="match status" value="1"/>
</dbReference>
<proteinExistence type="predicted"/>
<dbReference type="InterPro" id="IPR040079">
    <property type="entry name" value="Glutathione_S-Trfase"/>
</dbReference>
<dbReference type="SUPFAM" id="SSF52833">
    <property type="entry name" value="Thioredoxin-like"/>
    <property type="match status" value="1"/>
</dbReference>
<sequence length="231" mass="26548">MIQLYELCGKDRDTVFSPFAWRVHLFLQHKGLSYTSVPTRFLEKEKYAPSGSKTVPVLKDGDTWVADSFVIAHYLDDTYPEAPLFDSASSRAQAYFLNDWIARTVVRPLFPMIVVDIVQEQTEDCADYFRLSREKFLGCTLEDAQATRPEALPVFRQSLQPLRKALADNAFLCGPTPAWFDYAVFGTLMWPQVISDIKLFEEDDILNSWFGRMMDLFDGYCRKAKTVHRSG</sequence>
<dbReference type="PANTHER" id="PTHR43968">
    <property type="match status" value="1"/>
</dbReference>
<dbReference type="InterPro" id="IPR036249">
    <property type="entry name" value="Thioredoxin-like_sf"/>
</dbReference>
<dbReference type="InterPro" id="IPR004045">
    <property type="entry name" value="Glutathione_S-Trfase_N"/>
</dbReference>
<name>A0A919AIS9_9PROT</name>
<dbReference type="Pfam" id="PF13409">
    <property type="entry name" value="GST_N_2"/>
    <property type="match status" value="1"/>
</dbReference>
<reference evidence="2" key="2">
    <citation type="submission" date="2020-09" db="EMBL/GenBank/DDBJ databases">
        <authorList>
            <person name="Sun Q."/>
            <person name="Kim S."/>
        </authorList>
    </citation>
    <scope>NUCLEOTIDE SEQUENCE</scope>
    <source>
        <strain evidence="2">KCTC 42590</strain>
    </source>
</reference>
<dbReference type="PROSITE" id="PS50404">
    <property type="entry name" value="GST_NTER"/>
    <property type="match status" value="1"/>
</dbReference>
<dbReference type="InterPro" id="IPR050983">
    <property type="entry name" value="GST_Omega/HSP26"/>
</dbReference>
<evidence type="ECO:0000313" key="2">
    <source>
        <dbReference type="EMBL" id="GHF10751.1"/>
    </source>
</evidence>
<dbReference type="InterPro" id="IPR036282">
    <property type="entry name" value="Glutathione-S-Trfase_C_sf"/>
</dbReference>
<dbReference type="Gene3D" id="3.40.30.10">
    <property type="entry name" value="Glutaredoxin"/>
    <property type="match status" value="1"/>
</dbReference>
<evidence type="ECO:0000313" key="3">
    <source>
        <dbReference type="Proteomes" id="UP000630923"/>
    </source>
</evidence>
<dbReference type="Proteomes" id="UP000630923">
    <property type="component" value="Unassembled WGS sequence"/>
</dbReference>
<dbReference type="Pfam" id="PF22041">
    <property type="entry name" value="GST_C_7"/>
    <property type="match status" value="1"/>
</dbReference>
<comment type="caution">
    <text evidence="2">The sequence shown here is derived from an EMBL/GenBank/DDBJ whole genome shotgun (WGS) entry which is preliminary data.</text>
</comment>
<feature type="domain" description="GST N-terminal" evidence="1">
    <location>
        <begin position="7"/>
        <end position="83"/>
    </location>
</feature>
<keyword evidence="3" id="KW-1185">Reference proteome</keyword>
<dbReference type="RefSeq" id="WP_191249563.1">
    <property type="nucleotide sequence ID" value="NZ_BNCI01000001.1"/>
</dbReference>
<gene>
    <name evidence="2" type="ORF">GCM10017044_00540</name>
</gene>
<dbReference type="SUPFAM" id="SSF47616">
    <property type="entry name" value="GST C-terminal domain-like"/>
    <property type="match status" value="1"/>
</dbReference>